<evidence type="ECO:0000313" key="4">
    <source>
        <dbReference type="RefSeq" id="XP_022330428.1"/>
    </source>
</evidence>
<dbReference type="RefSeq" id="XP_022330428.1">
    <property type="nucleotide sequence ID" value="XM_022474720.1"/>
</dbReference>
<dbReference type="KEGG" id="cvn:111128830"/>
<dbReference type="AlphaFoldDB" id="A0A8B8DRY9"/>
<dbReference type="Pfam" id="PF03067">
    <property type="entry name" value="LPMO_10"/>
    <property type="match status" value="1"/>
</dbReference>
<protein>
    <submittedName>
        <fullName evidence="4">Uncharacterized protein LOC111128830</fullName>
    </submittedName>
</protein>
<dbReference type="PANTHER" id="PTHR21113">
    <property type="entry name" value="AGAP001705-PA"/>
    <property type="match status" value="1"/>
</dbReference>
<keyword evidence="3" id="KW-1185">Reference proteome</keyword>
<accession>A0A8B8DRY9</accession>
<evidence type="ECO:0000259" key="2">
    <source>
        <dbReference type="Pfam" id="PF03067"/>
    </source>
</evidence>
<dbReference type="GeneID" id="111128830"/>
<dbReference type="Proteomes" id="UP000694844">
    <property type="component" value="Chromosome 4"/>
</dbReference>
<dbReference type="PANTHER" id="PTHR21113:SF4">
    <property type="entry name" value="CHITIN-BINDING TYPE-4 DOMAIN-CONTAINING PROTEIN"/>
    <property type="match status" value="1"/>
</dbReference>
<feature type="domain" description="Chitin-binding type-4" evidence="2">
    <location>
        <begin position="20"/>
        <end position="207"/>
    </location>
</feature>
<evidence type="ECO:0000313" key="3">
    <source>
        <dbReference type="Proteomes" id="UP000694844"/>
    </source>
</evidence>
<gene>
    <name evidence="4" type="primary">LOC111128830</name>
</gene>
<dbReference type="OrthoDB" id="64893at2759"/>
<name>A0A8B8DRY9_CRAVI</name>
<feature type="chain" id="PRO_5034494007" evidence="1">
    <location>
        <begin position="20"/>
        <end position="499"/>
    </location>
</feature>
<reference evidence="4" key="1">
    <citation type="submission" date="2025-08" db="UniProtKB">
        <authorList>
            <consortium name="RefSeq"/>
        </authorList>
    </citation>
    <scope>IDENTIFICATION</scope>
    <source>
        <tissue evidence="4">Whole sample</tissue>
    </source>
</reference>
<evidence type="ECO:0000256" key="1">
    <source>
        <dbReference type="SAM" id="SignalP"/>
    </source>
</evidence>
<proteinExistence type="predicted"/>
<feature type="signal peptide" evidence="1">
    <location>
        <begin position="1"/>
        <end position="19"/>
    </location>
</feature>
<dbReference type="InterPro" id="IPR004302">
    <property type="entry name" value="Cellulose/chitin-bd_N"/>
</dbReference>
<organism evidence="3 4">
    <name type="scientific">Crassostrea virginica</name>
    <name type="common">Eastern oyster</name>
    <dbReference type="NCBI Taxonomy" id="6565"/>
    <lineage>
        <taxon>Eukaryota</taxon>
        <taxon>Metazoa</taxon>
        <taxon>Spiralia</taxon>
        <taxon>Lophotrochozoa</taxon>
        <taxon>Mollusca</taxon>
        <taxon>Bivalvia</taxon>
        <taxon>Autobranchia</taxon>
        <taxon>Pteriomorphia</taxon>
        <taxon>Ostreida</taxon>
        <taxon>Ostreoidea</taxon>
        <taxon>Ostreidae</taxon>
        <taxon>Crassostrea</taxon>
    </lineage>
</organism>
<keyword evidence="1" id="KW-0732">Signal</keyword>
<sequence length="499" mass="55464">MEILLGLVALLSLTYSAEGHGRMIDPPMRSSMWRYGFDTPKNYNDNELNCGGFVAMMEKANGKCGICGDPYLGARDNEAGGKYALGVITKQYKMGSIINVTIELTTNHKGYFEFRLCPHNDPYTPITEECLDRHVLNIMGYGKRYMLYDEKTVMVDLQLMLPPGLQCSQCVLQWKWRAAQNRGIDKRTGKECFGCGPQEYFVNCADIAIGDRAINRIPKPAATRAPTTHQSKPKLAVTRTTVTRKQVPQAPAAPRVTQQYQTKQFPEAYNNENFQESIADRVFLDLIGQSTLFIDPSLHFDTINNQQATQNQYNVPQSTNQDFGPAYNPFFNDFLTPNAPPLLDFNAAGTSRQPGPSRSTQAAVEPRQYYTQQSVLAAAAILSTLTGETGSENAYIECPESAQPICKGNTMWGDGSANDRFCASICPQGHCPIAMCMCTCPARKRILVKGNITPTNTGPKCFAMDAWDQNMNNWCASNCKPNQMDFCPSDMCTCEMWGL</sequence>